<organism evidence="1 2">
    <name type="scientific">Erwinia amylovora (strain CFBP1430)</name>
    <dbReference type="NCBI Taxonomy" id="665029"/>
    <lineage>
        <taxon>Bacteria</taxon>
        <taxon>Pseudomonadati</taxon>
        <taxon>Pseudomonadota</taxon>
        <taxon>Gammaproteobacteria</taxon>
        <taxon>Enterobacterales</taxon>
        <taxon>Erwiniaceae</taxon>
        <taxon>Erwinia</taxon>
    </lineage>
</organism>
<dbReference type="EMBL" id="FN434113">
    <property type="protein sequence ID" value="CBA22812.1"/>
    <property type="molecule type" value="Genomic_DNA"/>
</dbReference>
<proteinExistence type="predicted"/>
<sequence length="30" mass="3322">MSMGVDCCLLQQIKINTRKTKSGNILSILL</sequence>
<dbReference type="Proteomes" id="UP000001841">
    <property type="component" value="Chromosome"/>
</dbReference>
<evidence type="ECO:0000313" key="2">
    <source>
        <dbReference type="Proteomes" id="UP000001841"/>
    </source>
</evidence>
<protein>
    <submittedName>
        <fullName evidence="1">Uncharacterized protein</fullName>
    </submittedName>
</protein>
<accession>D4I0M8</accession>
<name>D4I0M8_ERWAC</name>
<dbReference type="KEGG" id="eam:EAMY_2989"/>
<gene>
    <name evidence="1" type="ordered locus">EAMY_2989</name>
</gene>
<evidence type="ECO:0000313" key="1">
    <source>
        <dbReference type="EMBL" id="CBA22812.1"/>
    </source>
</evidence>
<dbReference type="HOGENOM" id="CLU_3403448_0_0_6"/>
<reference evidence="1 2" key="1">
    <citation type="journal article" date="2010" name="Mol. Plant Microbe Interact.">
        <title>Complete genome sequence of the fire blight pathogen Erwinia amylovora CFBP 1430 and comparison to other Erwinia spp.</title>
        <authorList>
            <person name="Smits T.H."/>
            <person name="Rezzonico F."/>
            <person name="Kamber T."/>
            <person name="Blom J."/>
            <person name="Goesmann A."/>
            <person name="Frey J.E."/>
            <person name="Duffy B."/>
        </authorList>
    </citation>
    <scope>NUCLEOTIDE SEQUENCE [LARGE SCALE GENOMIC DNA]</scope>
    <source>
        <strain evidence="2">CFBP1430</strain>
    </source>
</reference>
<dbReference type="AlphaFoldDB" id="D4I0M8"/>